<evidence type="ECO:0000313" key="2">
    <source>
        <dbReference type="EMBL" id="KAG2197577.1"/>
    </source>
</evidence>
<evidence type="ECO:0000259" key="1">
    <source>
        <dbReference type="Pfam" id="PF04059"/>
    </source>
</evidence>
<dbReference type="OrthoDB" id="417481at2759"/>
<dbReference type="InterPro" id="IPR035979">
    <property type="entry name" value="RBD_domain_sf"/>
</dbReference>
<dbReference type="EMBL" id="JAEPRD010000126">
    <property type="protein sequence ID" value="KAG2197577.1"/>
    <property type="molecule type" value="Genomic_DNA"/>
</dbReference>
<proteinExistence type="predicted"/>
<accession>A0A8H7QSG3</accession>
<protein>
    <recommendedName>
        <fullName evidence="1">Mei2-like C-terminal RNA recognition motif domain-containing protein</fullName>
    </recommendedName>
</protein>
<comment type="caution">
    <text evidence="2">The sequence shown here is derived from an EMBL/GenBank/DDBJ whole genome shotgun (WGS) entry which is preliminary data.</text>
</comment>
<dbReference type="InterPro" id="IPR007201">
    <property type="entry name" value="Mei2-like_Rrm_C"/>
</dbReference>
<dbReference type="GO" id="GO:0003676">
    <property type="term" value="F:nucleic acid binding"/>
    <property type="evidence" value="ECO:0007669"/>
    <property type="project" value="InterPro"/>
</dbReference>
<dbReference type="Pfam" id="PF04059">
    <property type="entry name" value="RRM_2"/>
    <property type="match status" value="1"/>
</dbReference>
<feature type="domain" description="Mei2-like C-terminal RNA recognition motif" evidence="1">
    <location>
        <begin position="42"/>
        <end position="109"/>
    </location>
</feature>
<dbReference type="SUPFAM" id="SSF54928">
    <property type="entry name" value="RNA-binding domain, RBD"/>
    <property type="match status" value="1"/>
</dbReference>
<keyword evidence="3" id="KW-1185">Reference proteome</keyword>
<organism evidence="2 3">
    <name type="scientific">Mucor saturninus</name>
    <dbReference type="NCBI Taxonomy" id="64648"/>
    <lineage>
        <taxon>Eukaryota</taxon>
        <taxon>Fungi</taxon>
        <taxon>Fungi incertae sedis</taxon>
        <taxon>Mucoromycota</taxon>
        <taxon>Mucoromycotina</taxon>
        <taxon>Mucoromycetes</taxon>
        <taxon>Mucorales</taxon>
        <taxon>Mucorineae</taxon>
        <taxon>Mucoraceae</taxon>
        <taxon>Mucor</taxon>
    </lineage>
</organism>
<dbReference type="Proteomes" id="UP000603453">
    <property type="component" value="Unassembled WGS sequence"/>
</dbReference>
<gene>
    <name evidence="2" type="ORF">INT47_009575</name>
</gene>
<sequence>MHSRVFIIGWVHPKAKPSVSAVPGKLSNKADASRVITKQDSRMTFMIRNIPNKYTQEMIINEINKTHRNTYDFFYLRMDFKNKCNMGYAFINFIEAKSVISLYQEREGKI</sequence>
<name>A0A8H7QSG3_9FUNG</name>
<reference evidence="2" key="1">
    <citation type="submission" date="2020-12" db="EMBL/GenBank/DDBJ databases">
        <title>Metabolic potential, ecology and presence of endohyphal bacteria is reflected in genomic diversity of Mucoromycotina.</title>
        <authorList>
            <person name="Muszewska A."/>
            <person name="Okrasinska A."/>
            <person name="Steczkiewicz K."/>
            <person name="Drgas O."/>
            <person name="Orlowska M."/>
            <person name="Perlinska-Lenart U."/>
            <person name="Aleksandrzak-Piekarczyk T."/>
            <person name="Szatraj K."/>
            <person name="Zielenkiewicz U."/>
            <person name="Pilsyk S."/>
            <person name="Malc E."/>
            <person name="Mieczkowski P."/>
            <person name="Kruszewska J.S."/>
            <person name="Biernat P."/>
            <person name="Pawlowska J."/>
        </authorList>
    </citation>
    <scope>NUCLEOTIDE SEQUENCE</scope>
    <source>
        <strain evidence="2">WA0000017839</strain>
    </source>
</reference>
<dbReference type="AlphaFoldDB" id="A0A8H7QSG3"/>
<evidence type="ECO:0000313" key="3">
    <source>
        <dbReference type="Proteomes" id="UP000603453"/>
    </source>
</evidence>